<proteinExistence type="predicted"/>
<dbReference type="EMBL" id="JACHMI010000001">
    <property type="protein sequence ID" value="MBB6557110.1"/>
    <property type="molecule type" value="Genomic_DNA"/>
</dbReference>
<dbReference type="Proteomes" id="UP000565579">
    <property type="component" value="Unassembled WGS sequence"/>
</dbReference>
<dbReference type="Pfam" id="PF14028">
    <property type="entry name" value="Lant_dehydr_C"/>
    <property type="match status" value="1"/>
</dbReference>
<sequence>MAEAVQAVLAGTAVEVAAAAISARPETINDAVETYKTAGYQALEAGVADQGWYSVRAEWSDWESAEQAAVTELGPRLDRLQDRELISGWWFIRKHPCWRIRLRPLDGLADDAKPAINTALNELTRSGVLSRWWPVVYEPEDASFGGPVGTEIAHTLFCADSSHTLAYLRQPPPGVGRKEVTLLLSTTLLSAAGLDQFERGNLWNSVAELRLLPTDTPPSRLEALAERIRPLIASDTASTTPAGACAFAAPWAAFYRKAGKQLGEAAGAGHLDRGIRHVLTHVVIFNWNRLGLPASTQAVLSRAAREAVLPTPDPA</sequence>
<accession>A0A7X0P8A2</accession>
<reference evidence="2 3" key="1">
    <citation type="submission" date="2020-08" db="EMBL/GenBank/DDBJ databases">
        <title>Sequencing the genomes of 1000 actinobacteria strains.</title>
        <authorList>
            <person name="Klenk H.-P."/>
        </authorList>
    </citation>
    <scope>NUCLEOTIDE SEQUENCE [LARGE SCALE GENOMIC DNA]</scope>
    <source>
        <strain evidence="2 3">DSM 43768</strain>
    </source>
</reference>
<evidence type="ECO:0000313" key="3">
    <source>
        <dbReference type="Proteomes" id="UP000565579"/>
    </source>
</evidence>
<comment type="caution">
    <text evidence="2">The sequence shown here is derived from an EMBL/GenBank/DDBJ whole genome shotgun (WGS) entry which is preliminary data.</text>
</comment>
<organism evidence="2 3">
    <name type="scientific">Nonomuraea rubra</name>
    <dbReference type="NCBI Taxonomy" id="46180"/>
    <lineage>
        <taxon>Bacteria</taxon>
        <taxon>Bacillati</taxon>
        <taxon>Actinomycetota</taxon>
        <taxon>Actinomycetes</taxon>
        <taxon>Streptosporangiales</taxon>
        <taxon>Streptosporangiaceae</taxon>
        <taxon>Nonomuraea</taxon>
    </lineage>
</organism>
<feature type="domain" description="Thiopeptide-type bacteriocin biosynthesis" evidence="1">
    <location>
        <begin position="52"/>
        <end position="307"/>
    </location>
</feature>
<gene>
    <name evidence="2" type="ORF">HD593_011905</name>
</gene>
<keyword evidence="3" id="KW-1185">Reference proteome</keyword>
<dbReference type="InterPro" id="IPR023809">
    <property type="entry name" value="Thiopep_bacteriocin_synth_dom"/>
</dbReference>
<evidence type="ECO:0000313" key="2">
    <source>
        <dbReference type="EMBL" id="MBB6557110.1"/>
    </source>
</evidence>
<dbReference type="NCBIfam" id="TIGR03891">
    <property type="entry name" value="thiopep_ocin"/>
    <property type="match status" value="1"/>
</dbReference>
<evidence type="ECO:0000259" key="1">
    <source>
        <dbReference type="Pfam" id="PF14028"/>
    </source>
</evidence>
<name>A0A7X0P8A2_9ACTN</name>
<dbReference type="AlphaFoldDB" id="A0A7X0P8A2"/>
<dbReference type="RefSeq" id="WP_221525482.1">
    <property type="nucleotide sequence ID" value="NZ_BAAAXY010000286.1"/>
</dbReference>
<protein>
    <submittedName>
        <fullName evidence="2">Thiopeptide-type bacteriocin biosynthesis protein</fullName>
    </submittedName>
</protein>